<dbReference type="VEuPathDB" id="TriTrypDB:TRSC58_07200"/>
<dbReference type="OrthoDB" id="2859658at2759"/>
<dbReference type="Proteomes" id="UP000031737">
    <property type="component" value="Unassembled WGS sequence"/>
</dbReference>
<dbReference type="AlphaFoldDB" id="A0A061IS68"/>
<keyword evidence="1" id="KW-0560">Oxidoreductase</keyword>
<proteinExistence type="predicted"/>
<dbReference type="GO" id="GO:0000302">
    <property type="term" value="P:response to reactive oxygen species"/>
    <property type="evidence" value="ECO:0007669"/>
    <property type="project" value="TreeGrafter"/>
</dbReference>
<dbReference type="InterPro" id="IPR044831">
    <property type="entry name" value="Ccp1-like"/>
</dbReference>
<dbReference type="GO" id="GO:0034599">
    <property type="term" value="P:cellular response to oxidative stress"/>
    <property type="evidence" value="ECO:0007669"/>
    <property type="project" value="InterPro"/>
</dbReference>
<dbReference type="PANTHER" id="PTHR31356">
    <property type="entry name" value="THYLAKOID LUMENAL 29 KDA PROTEIN, CHLOROPLASTIC-RELATED"/>
    <property type="match status" value="1"/>
</dbReference>
<reference evidence="2 3" key="1">
    <citation type="submission" date="2013-07" db="EMBL/GenBank/DDBJ databases">
        <authorList>
            <person name="Stoco P.H."/>
            <person name="Wagner G."/>
            <person name="Gerber A."/>
            <person name="Zaha A."/>
            <person name="Thompson C."/>
            <person name="Bartholomeu D.C."/>
            <person name="Luckemeyer D.D."/>
            <person name="Bahia D."/>
            <person name="Loreto E."/>
            <person name="Prestes E.B."/>
            <person name="Lima F.M."/>
            <person name="Rodrigues-Luiz G."/>
            <person name="Vallejo G.A."/>
            <person name="Filho J.F."/>
            <person name="Monteiro K.M."/>
            <person name="Tyler K.M."/>
            <person name="de Almeida L.G."/>
            <person name="Ortiz M.F."/>
            <person name="Siervo M.A."/>
            <person name="de Moraes M.H."/>
            <person name="Cunha O.L."/>
            <person name="Mendonca-Neto R."/>
            <person name="Silva R."/>
            <person name="Teixeira S.M."/>
            <person name="Murta S.M."/>
            <person name="Sincero T.C."/>
            <person name="Mendes T.A."/>
            <person name="Urmenyi T.P."/>
            <person name="Silva V.G."/>
            <person name="da Rocha W.D."/>
            <person name="Andersson B."/>
            <person name="Romanha A.J."/>
            <person name="Steindel M."/>
            <person name="de Vasconcelos A.T."/>
            <person name="Grisard E.C."/>
        </authorList>
    </citation>
    <scope>NUCLEOTIDE SEQUENCE [LARGE SCALE GENOMIC DNA]</scope>
    <source>
        <strain evidence="2 3">SC58</strain>
    </source>
</reference>
<name>A0A061IS68_TRYRA</name>
<dbReference type="GO" id="GO:0004601">
    <property type="term" value="F:peroxidase activity"/>
    <property type="evidence" value="ECO:0007669"/>
    <property type="project" value="InterPro"/>
</dbReference>
<gene>
    <name evidence="2" type="ORF">TRSC58_07200</name>
</gene>
<keyword evidence="3" id="KW-1185">Reference proteome</keyword>
<dbReference type="GO" id="GO:0020037">
    <property type="term" value="F:heme binding"/>
    <property type="evidence" value="ECO:0007669"/>
    <property type="project" value="InterPro"/>
</dbReference>
<comment type="caution">
    <text evidence="2">The sequence shown here is derived from an EMBL/GenBank/DDBJ whole genome shotgun (WGS) entry which is preliminary data.</text>
</comment>
<organism evidence="2 3">
    <name type="scientific">Trypanosoma rangeli SC58</name>
    <dbReference type="NCBI Taxonomy" id="429131"/>
    <lineage>
        <taxon>Eukaryota</taxon>
        <taxon>Discoba</taxon>
        <taxon>Euglenozoa</taxon>
        <taxon>Kinetoplastea</taxon>
        <taxon>Metakinetoplastina</taxon>
        <taxon>Trypanosomatida</taxon>
        <taxon>Trypanosomatidae</taxon>
        <taxon>Trypanosoma</taxon>
        <taxon>Herpetosoma</taxon>
    </lineage>
</organism>
<dbReference type="InterPro" id="IPR010255">
    <property type="entry name" value="Haem_peroxidase_sf"/>
</dbReference>
<dbReference type="Gene3D" id="1.10.420.10">
    <property type="entry name" value="Peroxidase, domain 2"/>
    <property type="match status" value="1"/>
</dbReference>
<evidence type="ECO:0000313" key="2">
    <source>
        <dbReference type="EMBL" id="ESL05174.1"/>
    </source>
</evidence>
<dbReference type="PANTHER" id="PTHR31356:SF15">
    <property type="entry name" value="PLANT HEME PEROXIDASE FAMILY PROFILE DOMAIN-CONTAINING PROTEIN"/>
    <property type="match status" value="1"/>
</dbReference>
<dbReference type="SUPFAM" id="SSF48113">
    <property type="entry name" value="Heme-dependent peroxidases"/>
    <property type="match status" value="1"/>
</dbReference>
<dbReference type="EMBL" id="AUPL01007198">
    <property type="protein sequence ID" value="ESL05174.1"/>
    <property type="molecule type" value="Genomic_DNA"/>
</dbReference>
<protein>
    <submittedName>
        <fullName evidence="2">Uncharacterized protein</fullName>
    </submittedName>
</protein>
<sequence>MYWLRFLLLLQTLRDCLPILFLFLWHLRGGAMPSATLFWMRVVAKPCRLQSPFFLFFFSSQSTGFCRRRGRAARQHFEAQTYPPLDSLRMWRPLRMPLATLSCCACFCVSTPKLASSSTPAGGVAGRCFRAPASVGNDARNAKQQQANPYKSWEHLNHKWLIMMCVGCLAGGLAAGQVVDVDEDALRPPFSREAVLADIGKTFEFRPDLAATSIRVAFLLAARRAGFATDDIDESCAVVSGLDDIAGVLRHLATVHGLSTEDAASLLAVAAVKFLGGPSEAIESSWRWGRNDADVAAPRKKGLADSESDWIAVPTIIEGLGDLTPEECVALMACHSVGEFHEHVSGIDGVSHIGSQYKLSHEYYKFLLANEKRFFELEVPRTEENKAIQRLPKDFVCVHTQVGKKNKKRQCVFNRREVEALLRNKTWRKLTEQYAADEAAWSVAFQSAFTKMIECHFKRLRTYNRSPA</sequence>
<evidence type="ECO:0000256" key="1">
    <source>
        <dbReference type="ARBA" id="ARBA00023002"/>
    </source>
</evidence>
<accession>A0A061IS68</accession>
<evidence type="ECO:0000313" key="3">
    <source>
        <dbReference type="Proteomes" id="UP000031737"/>
    </source>
</evidence>
<dbReference type="Gene3D" id="1.10.520.10">
    <property type="match status" value="1"/>
</dbReference>
<dbReference type="GO" id="GO:0042744">
    <property type="term" value="P:hydrogen peroxide catabolic process"/>
    <property type="evidence" value="ECO:0007669"/>
    <property type="project" value="TreeGrafter"/>
</dbReference>